<sequence>MDEWKYTLLNGVISTVGALVVGALAFVAASRAASKGIDAAVTAAVTSNEGQQDLTLWKGRRDTYAALLSAVAAFVALIKTLEGYIRARTVEELEGPFRAALADVEQHANLARLEGPRDEIEIPVRSVVGFARDAGDHYLSWVHVLHDLPAWPPVDRESLLATHQRLAQTQRQLVDALYAVLHPQAP</sequence>
<keyword evidence="3" id="KW-1185">Reference proteome</keyword>
<gene>
    <name evidence="2" type="ORF">ACFFTL_41850</name>
</gene>
<keyword evidence="1" id="KW-0812">Transmembrane</keyword>
<feature type="transmembrane region" description="Helical" evidence="1">
    <location>
        <begin position="63"/>
        <end position="81"/>
    </location>
</feature>
<keyword evidence="1" id="KW-1133">Transmembrane helix</keyword>
<organism evidence="2 3">
    <name type="scientific">Streptomyces yanii</name>
    <dbReference type="NCBI Taxonomy" id="78510"/>
    <lineage>
        <taxon>Bacteria</taxon>
        <taxon>Bacillati</taxon>
        <taxon>Actinomycetota</taxon>
        <taxon>Actinomycetes</taxon>
        <taxon>Kitasatosporales</taxon>
        <taxon>Streptomycetaceae</taxon>
        <taxon>Streptomyces</taxon>
    </lineage>
</organism>
<feature type="transmembrane region" description="Helical" evidence="1">
    <location>
        <begin position="7"/>
        <end position="29"/>
    </location>
</feature>
<comment type="caution">
    <text evidence="2">The sequence shown here is derived from an EMBL/GenBank/DDBJ whole genome shotgun (WGS) entry which is preliminary data.</text>
</comment>
<reference evidence="2 3" key="1">
    <citation type="submission" date="2024-09" db="EMBL/GenBank/DDBJ databases">
        <authorList>
            <person name="Sun Q."/>
            <person name="Mori K."/>
        </authorList>
    </citation>
    <scope>NUCLEOTIDE SEQUENCE [LARGE SCALE GENOMIC DNA]</scope>
    <source>
        <strain evidence="2 3">JCM 3331</strain>
    </source>
</reference>
<evidence type="ECO:0000313" key="3">
    <source>
        <dbReference type="Proteomes" id="UP001589710"/>
    </source>
</evidence>
<protein>
    <recommendedName>
        <fullName evidence="4">Secreted protein</fullName>
    </recommendedName>
</protein>
<dbReference type="EMBL" id="JBHMCG010000187">
    <property type="protein sequence ID" value="MFB9578639.1"/>
    <property type="molecule type" value="Genomic_DNA"/>
</dbReference>
<name>A0ABV5RL91_9ACTN</name>
<dbReference type="RefSeq" id="WP_345512067.1">
    <property type="nucleotide sequence ID" value="NZ_BAAAXD010000013.1"/>
</dbReference>
<evidence type="ECO:0008006" key="4">
    <source>
        <dbReference type="Google" id="ProtNLM"/>
    </source>
</evidence>
<evidence type="ECO:0000256" key="1">
    <source>
        <dbReference type="SAM" id="Phobius"/>
    </source>
</evidence>
<proteinExistence type="predicted"/>
<evidence type="ECO:0000313" key="2">
    <source>
        <dbReference type="EMBL" id="MFB9578639.1"/>
    </source>
</evidence>
<accession>A0ABV5RL91</accession>
<keyword evidence="1" id="KW-0472">Membrane</keyword>
<dbReference type="Proteomes" id="UP001589710">
    <property type="component" value="Unassembled WGS sequence"/>
</dbReference>